<dbReference type="KEGG" id="cid:P73_2922"/>
<dbReference type="Proteomes" id="UP000031521">
    <property type="component" value="Chromosome"/>
</dbReference>
<sequence>MTRPAHPLAVLTGDLVNSTGLGPEKVQRAFAALEGCAETQAAWMDGQSLHFTRHRGDGWQVALAEPKYALRSALAFRAALRALGEEYDTYIGSAQGEVEGEVAPDLNEETRAVFARSGAALEHTKASDGDIRMSMPEDRRLDAVFALADRYCAGWTPAQAGALRPMLVPANAPSYTDLARSLGKSRQAVTKSLASAGYHNIRIALTSLEEDA</sequence>
<organism evidence="1 2">
    <name type="scientific">Celeribacter indicus</name>
    <dbReference type="NCBI Taxonomy" id="1208324"/>
    <lineage>
        <taxon>Bacteria</taxon>
        <taxon>Pseudomonadati</taxon>
        <taxon>Pseudomonadota</taxon>
        <taxon>Alphaproteobacteria</taxon>
        <taxon>Rhodobacterales</taxon>
        <taxon>Roseobacteraceae</taxon>
        <taxon>Celeribacter</taxon>
    </lineage>
</organism>
<dbReference type="STRING" id="1208324.P73_2922"/>
<name>A0A0B5E5L8_9RHOB</name>
<proteinExistence type="predicted"/>
<dbReference type="AlphaFoldDB" id="A0A0B5E5L8"/>
<dbReference type="OrthoDB" id="7210707at2"/>
<gene>
    <name evidence="1" type="ORF">P73_2922</name>
</gene>
<dbReference type="EMBL" id="CP004393">
    <property type="protein sequence ID" value="AJE47637.1"/>
    <property type="molecule type" value="Genomic_DNA"/>
</dbReference>
<keyword evidence="2" id="KW-1185">Reference proteome</keyword>
<dbReference type="RefSeq" id="WP_052453308.1">
    <property type="nucleotide sequence ID" value="NZ_CP004393.1"/>
</dbReference>
<dbReference type="HOGENOM" id="CLU_085936_0_0_5"/>
<evidence type="ECO:0000313" key="1">
    <source>
        <dbReference type="EMBL" id="AJE47637.1"/>
    </source>
</evidence>
<reference evidence="1 2" key="1">
    <citation type="journal article" date="2014" name="Int. J. Syst. Evol. Microbiol.">
        <title>Celeribacter indicus sp. nov., a polycyclic aromatic hydrocarbon-degrading bacterium from deep-sea sediment and reclassification of Huaishuia halophila as Celeribacter halophilus comb. nov.</title>
        <authorList>
            <person name="Lai Q."/>
            <person name="Cao J."/>
            <person name="Yuan J."/>
            <person name="Li F."/>
            <person name="Shao Z."/>
        </authorList>
    </citation>
    <scope>NUCLEOTIDE SEQUENCE [LARGE SCALE GENOMIC DNA]</scope>
    <source>
        <strain evidence="1">P73</strain>
    </source>
</reference>
<accession>A0A0B5E5L8</accession>
<protein>
    <submittedName>
        <fullName evidence="1">Uncharacterized protein</fullName>
    </submittedName>
</protein>
<evidence type="ECO:0000313" key="2">
    <source>
        <dbReference type="Proteomes" id="UP000031521"/>
    </source>
</evidence>